<keyword evidence="3" id="KW-0808">Transferase</keyword>
<dbReference type="SMART" id="SM00220">
    <property type="entry name" value="S_TKc"/>
    <property type="match status" value="1"/>
</dbReference>
<evidence type="ECO:0000256" key="4">
    <source>
        <dbReference type="ARBA" id="ARBA00022741"/>
    </source>
</evidence>
<feature type="domain" description="Protein kinase" evidence="10">
    <location>
        <begin position="44"/>
        <end position="313"/>
    </location>
</feature>
<reference evidence="11" key="1">
    <citation type="submission" date="2015-06" db="UniProtKB">
        <authorList>
            <consortium name="EnsemblPlants"/>
        </authorList>
    </citation>
    <scope>IDENTIFICATION</scope>
</reference>
<dbReference type="Pfam" id="PF00069">
    <property type="entry name" value="Pkinase"/>
    <property type="match status" value="1"/>
</dbReference>
<dbReference type="GO" id="GO:0005524">
    <property type="term" value="F:ATP binding"/>
    <property type="evidence" value="ECO:0007669"/>
    <property type="project" value="UniProtKB-UniRule"/>
</dbReference>
<dbReference type="Gene3D" id="3.30.200.20">
    <property type="entry name" value="Phosphorylase Kinase, domain 1"/>
    <property type="match status" value="1"/>
</dbReference>
<accession>R7W3Q7</accession>
<dbReference type="PANTHER" id="PTHR45707:SF75">
    <property type="entry name" value="PROTEIN KINASE DOMAIN-CONTAINING PROTEIN"/>
    <property type="match status" value="1"/>
</dbReference>
<evidence type="ECO:0000313" key="11">
    <source>
        <dbReference type="EnsemblPlants" id="EMT14822"/>
    </source>
</evidence>
<organism evidence="11">
    <name type="scientific">Aegilops tauschii</name>
    <name type="common">Tausch's goatgrass</name>
    <name type="synonym">Aegilops squarrosa</name>
    <dbReference type="NCBI Taxonomy" id="37682"/>
    <lineage>
        <taxon>Eukaryota</taxon>
        <taxon>Viridiplantae</taxon>
        <taxon>Streptophyta</taxon>
        <taxon>Embryophyta</taxon>
        <taxon>Tracheophyta</taxon>
        <taxon>Spermatophyta</taxon>
        <taxon>Magnoliopsida</taxon>
        <taxon>Liliopsida</taxon>
        <taxon>Poales</taxon>
        <taxon>Poaceae</taxon>
        <taxon>BOP clade</taxon>
        <taxon>Pooideae</taxon>
        <taxon>Triticodae</taxon>
        <taxon>Triticeae</taxon>
        <taxon>Triticinae</taxon>
        <taxon>Aegilops</taxon>
    </lineage>
</organism>
<dbReference type="InterPro" id="IPR000719">
    <property type="entry name" value="Prot_kinase_dom"/>
</dbReference>
<dbReference type="ExpressionAtlas" id="R7W3Q7">
    <property type="expression patterns" value="baseline"/>
</dbReference>
<evidence type="ECO:0000256" key="3">
    <source>
        <dbReference type="ARBA" id="ARBA00022679"/>
    </source>
</evidence>
<dbReference type="InterPro" id="IPR011009">
    <property type="entry name" value="Kinase-like_dom_sf"/>
</dbReference>
<dbReference type="GO" id="GO:0004674">
    <property type="term" value="F:protein serine/threonine kinase activity"/>
    <property type="evidence" value="ECO:0007669"/>
    <property type="project" value="UniProtKB-KW"/>
</dbReference>
<comment type="catalytic activity">
    <reaction evidence="7">
        <text>L-threonyl-[protein] + ATP = O-phospho-L-threonyl-[protein] + ADP + H(+)</text>
        <dbReference type="Rhea" id="RHEA:46608"/>
        <dbReference type="Rhea" id="RHEA-COMP:11060"/>
        <dbReference type="Rhea" id="RHEA-COMP:11605"/>
        <dbReference type="ChEBI" id="CHEBI:15378"/>
        <dbReference type="ChEBI" id="CHEBI:30013"/>
        <dbReference type="ChEBI" id="CHEBI:30616"/>
        <dbReference type="ChEBI" id="CHEBI:61977"/>
        <dbReference type="ChEBI" id="CHEBI:456216"/>
        <dbReference type="EC" id="2.7.11.1"/>
    </reaction>
</comment>
<dbReference type="FunFam" id="1.10.510.10:FF:001023">
    <property type="entry name" value="Os07g0541700 protein"/>
    <property type="match status" value="1"/>
</dbReference>
<comment type="similarity">
    <text evidence="9">Belongs to the protein kinase superfamily.</text>
</comment>
<dbReference type="InterPro" id="IPR008271">
    <property type="entry name" value="Ser/Thr_kinase_AS"/>
</dbReference>
<evidence type="ECO:0000256" key="1">
    <source>
        <dbReference type="ARBA" id="ARBA00012513"/>
    </source>
</evidence>
<dbReference type="Gene3D" id="1.10.510.10">
    <property type="entry name" value="Transferase(Phosphotransferase) domain 1"/>
    <property type="match status" value="1"/>
</dbReference>
<dbReference type="AlphaFoldDB" id="R7W3Q7"/>
<comment type="catalytic activity">
    <reaction evidence="8">
        <text>L-seryl-[protein] + ATP = O-phospho-L-seryl-[protein] + ADP + H(+)</text>
        <dbReference type="Rhea" id="RHEA:17989"/>
        <dbReference type="Rhea" id="RHEA-COMP:9863"/>
        <dbReference type="Rhea" id="RHEA-COMP:11604"/>
        <dbReference type="ChEBI" id="CHEBI:15378"/>
        <dbReference type="ChEBI" id="CHEBI:29999"/>
        <dbReference type="ChEBI" id="CHEBI:30616"/>
        <dbReference type="ChEBI" id="CHEBI:83421"/>
        <dbReference type="ChEBI" id="CHEBI:456216"/>
        <dbReference type="EC" id="2.7.11.1"/>
    </reaction>
</comment>
<dbReference type="EC" id="2.7.11.1" evidence="1"/>
<evidence type="ECO:0000256" key="2">
    <source>
        <dbReference type="ARBA" id="ARBA00022527"/>
    </source>
</evidence>
<dbReference type="SUPFAM" id="SSF56112">
    <property type="entry name" value="Protein kinase-like (PK-like)"/>
    <property type="match status" value="1"/>
</dbReference>
<name>R7W3Q7_AEGTA</name>
<evidence type="ECO:0000256" key="8">
    <source>
        <dbReference type="ARBA" id="ARBA00048679"/>
    </source>
</evidence>
<dbReference type="PROSITE" id="PS00107">
    <property type="entry name" value="PROTEIN_KINASE_ATP"/>
    <property type="match status" value="1"/>
</dbReference>
<protein>
    <recommendedName>
        <fullName evidence="1">non-specific serine/threonine protein kinase</fullName>
        <ecNumber evidence="1">2.7.11.1</ecNumber>
    </recommendedName>
</protein>
<evidence type="ECO:0000256" key="9">
    <source>
        <dbReference type="RuleBase" id="RU000304"/>
    </source>
</evidence>
<dbReference type="PANTHER" id="PTHR45707">
    <property type="entry name" value="C2 CALCIUM/LIPID-BINDING PLANT PHOSPHORIBOSYLTRANSFERASE FAMILY PROTEIN"/>
    <property type="match status" value="1"/>
</dbReference>
<evidence type="ECO:0000256" key="6">
    <source>
        <dbReference type="ARBA" id="ARBA00022840"/>
    </source>
</evidence>
<dbReference type="EnsemblPlants" id="EMT14822">
    <property type="protein sequence ID" value="EMT14822"/>
    <property type="gene ID" value="F775_18327"/>
</dbReference>
<proteinExistence type="inferred from homology"/>
<keyword evidence="6 9" id="KW-0067">ATP-binding</keyword>
<keyword evidence="2 9" id="KW-0723">Serine/threonine-protein kinase</keyword>
<keyword evidence="4 9" id="KW-0547">Nucleotide-binding</keyword>
<dbReference type="PROSITE" id="PS50011">
    <property type="entry name" value="PROTEIN_KINASE_DOM"/>
    <property type="match status" value="1"/>
</dbReference>
<evidence type="ECO:0000256" key="5">
    <source>
        <dbReference type="ARBA" id="ARBA00022777"/>
    </source>
</evidence>
<keyword evidence="5" id="KW-0418">Kinase</keyword>
<evidence type="ECO:0000259" key="10">
    <source>
        <dbReference type="PROSITE" id="PS50011"/>
    </source>
</evidence>
<dbReference type="InterPro" id="IPR017441">
    <property type="entry name" value="Protein_kinase_ATP_BS"/>
</dbReference>
<dbReference type="PROSITE" id="PS00108">
    <property type="entry name" value="PROTEIN_KINASE_ST"/>
    <property type="match status" value="1"/>
</dbReference>
<sequence>MDPQLQASSSRSITQRDLERMLLDEAAEPKALPFSLLEKITNNFYYKNEIGSGGFAVVYKGMLKNGEVAVKRLRDAYKYEKEFLREVESLMKVTWFRQHMHMIEIIYHVVSYGTMEIKEVKCLSYALNPLTHLSYVDTSCGTEWKTCYHIIKGICEGLHYLHSINIMHLDLKPSNILMDDNMIPKITDFGVSRNFEEMQTQTIATKMIGTIGYLAPEFHTNVITRKFDLYSLGIIIMEILTGKRESQPVESVLESWNSRLELSQGNQHYEQIRACAEIGIECIQDDPTKRPANMTHIMDRLAETERTEASAYIFKIHMLGICSKCLLHNTVKLILK</sequence>
<evidence type="ECO:0000256" key="7">
    <source>
        <dbReference type="ARBA" id="ARBA00047899"/>
    </source>
</evidence>